<feature type="domain" description="C3H1-type" evidence="11">
    <location>
        <begin position="93"/>
        <end position="119"/>
    </location>
</feature>
<keyword evidence="13" id="KW-1185">Reference proteome</keyword>
<dbReference type="PANTHER" id="PTHR23102">
    <property type="entry name" value="CLEAVAGE AND POLYADENYLATION SPECIFICITY FACTOR SUBUNIT 4-RELATED"/>
    <property type="match status" value="1"/>
</dbReference>
<dbReference type="Pfam" id="PF15663">
    <property type="entry name" value="zf-CCCH_3"/>
    <property type="match status" value="1"/>
</dbReference>
<evidence type="ECO:0000256" key="10">
    <source>
        <dbReference type="PROSITE-ProRule" id="PRU00723"/>
    </source>
</evidence>
<evidence type="ECO:0000313" key="13">
    <source>
        <dbReference type="Proteomes" id="UP001142055"/>
    </source>
</evidence>
<feature type="zinc finger region" description="C3H1-type" evidence="10">
    <location>
        <begin position="64"/>
        <end position="91"/>
    </location>
</feature>
<gene>
    <name evidence="12" type="ORF">RDWZM_007323</name>
</gene>
<keyword evidence="5" id="KW-0677">Repeat</keyword>
<comment type="similarity">
    <text evidence="2">Belongs to the CPSF4/YTH1 family.</text>
</comment>
<dbReference type="SUPFAM" id="SSF90229">
    <property type="entry name" value="CCCH zinc finger"/>
    <property type="match status" value="2"/>
</dbReference>
<evidence type="ECO:0000256" key="6">
    <source>
        <dbReference type="ARBA" id="ARBA00022771"/>
    </source>
</evidence>
<dbReference type="FunFam" id="4.10.1000.10:FF:000012">
    <property type="entry name" value="cleavage and polyadenylation specificity factor subunit 4"/>
    <property type="match status" value="1"/>
</dbReference>
<dbReference type="OMA" id="SKECLWY"/>
<sequence length="214" mass="24671">MQHIVAPVDDEDEKFETEMEIINQVGIIPLYFSKMDKSSSATCDFFVQGRCKFGKLCPFRHVKADKNVVCKHWLRGLCKKGDECEFLHVYDVSKMPECYFYSMLNSCTNKECMFLHVNPDSKVKECPWYNRGFCRRGPECRLKHIPRILCVNYLCGFCPNGPKCSSSHAPYFVDIEAFRNSLSNTYATPFVNVTSRRSMGQFQANAEDGDIVYN</sequence>
<dbReference type="InterPro" id="IPR041686">
    <property type="entry name" value="Znf-CCCH_3"/>
</dbReference>
<proteinExistence type="inferred from homology"/>
<evidence type="ECO:0000256" key="7">
    <source>
        <dbReference type="ARBA" id="ARBA00022833"/>
    </source>
</evidence>
<evidence type="ECO:0000256" key="3">
    <source>
        <dbReference type="ARBA" id="ARBA00022664"/>
    </source>
</evidence>
<dbReference type="GO" id="GO:0008270">
    <property type="term" value="F:zinc ion binding"/>
    <property type="evidence" value="ECO:0007669"/>
    <property type="project" value="UniProtKB-KW"/>
</dbReference>
<feature type="domain" description="C3H1-type" evidence="11">
    <location>
        <begin position="64"/>
        <end position="91"/>
    </location>
</feature>
<keyword evidence="9" id="KW-0539">Nucleus</keyword>
<evidence type="ECO:0000313" key="12">
    <source>
        <dbReference type="EMBL" id="KAJ6216166.1"/>
    </source>
</evidence>
<dbReference type="AlphaFoldDB" id="A0A9Q0LZM4"/>
<dbReference type="Proteomes" id="UP001142055">
    <property type="component" value="Chromosome 3"/>
</dbReference>
<accession>A0A9Q0LZM4</accession>
<name>A0A9Q0LZM4_BLOTA</name>
<dbReference type="SMART" id="SM00356">
    <property type="entry name" value="ZnF_C3H1"/>
    <property type="match status" value="5"/>
</dbReference>
<dbReference type="Gene3D" id="4.10.1000.10">
    <property type="entry name" value="Zinc finger, CCCH-type"/>
    <property type="match status" value="3"/>
</dbReference>
<evidence type="ECO:0000256" key="9">
    <source>
        <dbReference type="ARBA" id="ARBA00023242"/>
    </source>
</evidence>
<dbReference type="GO" id="GO:0005634">
    <property type="term" value="C:nucleus"/>
    <property type="evidence" value="ECO:0007669"/>
    <property type="project" value="UniProtKB-SubCell"/>
</dbReference>
<feature type="zinc finger region" description="C3H1-type" evidence="10">
    <location>
        <begin position="149"/>
        <end position="171"/>
    </location>
</feature>
<dbReference type="InterPro" id="IPR045348">
    <property type="entry name" value="CPSF4/Yth1"/>
</dbReference>
<protein>
    <recommendedName>
        <fullName evidence="11">C3H1-type domain-containing protein</fullName>
    </recommendedName>
</protein>
<comment type="subcellular location">
    <subcellularLocation>
        <location evidence="1">Nucleus</location>
    </subcellularLocation>
</comment>
<feature type="zinc finger region" description="C3H1-type" evidence="10">
    <location>
        <begin position="120"/>
        <end position="147"/>
    </location>
</feature>
<dbReference type="InterPro" id="IPR036855">
    <property type="entry name" value="Znf_CCCH_sf"/>
</dbReference>
<reference evidence="12" key="1">
    <citation type="submission" date="2022-12" db="EMBL/GenBank/DDBJ databases">
        <title>Genome assemblies of Blomia tropicalis.</title>
        <authorList>
            <person name="Cui Y."/>
        </authorList>
    </citation>
    <scope>NUCLEOTIDE SEQUENCE</scope>
    <source>
        <tissue evidence="12">Adult mites</tissue>
    </source>
</reference>
<dbReference type="GO" id="GO:0003723">
    <property type="term" value="F:RNA binding"/>
    <property type="evidence" value="ECO:0007669"/>
    <property type="project" value="UniProtKB-KW"/>
</dbReference>
<evidence type="ECO:0000256" key="5">
    <source>
        <dbReference type="ARBA" id="ARBA00022737"/>
    </source>
</evidence>
<organism evidence="12 13">
    <name type="scientific">Blomia tropicalis</name>
    <name type="common">Mite</name>
    <dbReference type="NCBI Taxonomy" id="40697"/>
    <lineage>
        <taxon>Eukaryota</taxon>
        <taxon>Metazoa</taxon>
        <taxon>Ecdysozoa</taxon>
        <taxon>Arthropoda</taxon>
        <taxon>Chelicerata</taxon>
        <taxon>Arachnida</taxon>
        <taxon>Acari</taxon>
        <taxon>Acariformes</taxon>
        <taxon>Sarcoptiformes</taxon>
        <taxon>Astigmata</taxon>
        <taxon>Glycyphagoidea</taxon>
        <taxon>Echimyopodidae</taxon>
        <taxon>Blomia</taxon>
    </lineage>
</organism>
<dbReference type="InterPro" id="IPR000571">
    <property type="entry name" value="Znf_CCCH"/>
</dbReference>
<evidence type="ECO:0000256" key="2">
    <source>
        <dbReference type="ARBA" id="ARBA00008907"/>
    </source>
</evidence>
<evidence type="ECO:0000259" key="11">
    <source>
        <dbReference type="PROSITE" id="PS50103"/>
    </source>
</evidence>
<feature type="zinc finger region" description="C3H1-type" evidence="10">
    <location>
        <begin position="37"/>
        <end position="63"/>
    </location>
</feature>
<keyword evidence="8" id="KW-0694">RNA-binding</keyword>
<evidence type="ECO:0000256" key="1">
    <source>
        <dbReference type="ARBA" id="ARBA00004123"/>
    </source>
</evidence>
<keyword evidence="4 10" id="KW-0479">Metal-binding</keyword>
<feature type="domain" description="C3H1-type" evidence="11">
    <location>
        <begin position="149"/>
        <end position="171"/>
    </location>
</feature>
<evidence type="ECO:0000256" key="4">
    <source>
        <dbReference type="ARBA" id="ARBA00022723"/>
    </source>
</evidence>
<dbReference type="GO" id="GO:0006397">
    <property type="term" value="P:mRNA processing"/>
    <property type="evidence" value="ECO:0007669"/>
    <property type="project" value="UniProtKB-KW"/>
</dbReference>
<dbReference type="PROSITE" id="PS50103">
    <property type="entry name" value="ZF_C3H1"/>
    <property type="match status" value="5"/>
</dbReference>
<keyword evidence="7 10" id="KW-0862">Zinc</keyword>
<evidence type="ECO:0000256" key="8">
    <source>
        <dbReference type="ARBA" id="ARBA00022884"/>
    </source>
</evidence>
<dbReference type="PANTHER" id="PTHR23102:SF24">
    <property type="entry name" value="CLEAVAGE AND POLYADENYLATION SPECIFICITY FACTOR SUBUNIT 4"/>
    <property type="match status" value="1"/>
</dbReference>
<feature type="zinc finger region" description="C3H1-type" evidence="10">
    <location>
        <begin position="93"/>
        <end position="119"/>
    </location>
</feature>
<keyword evidence="6 10" id="KW-0863">Zinc-finger</keyword>
<feature type="domain" description="C3H1-type" evidence="11">
    <location>
        <begin position="37"/>
        <end position="63"/>
    </location>
</feature>
<dbReference type="Pfam" id="PF14608">
    <property type="entry name" value="zf-CCCH_2"/>
    <property type="match status" value="2"/>
</dbReference>
<dbReference type="EMBL" id="JAPWDV010000003">
    <property type="protein sequence ID" value="KAJ6216166.1"/>
    <property type="molecule type" value="Genomic_DNA"/>
</dbReference>
<keyword evidence="3" id="KW-0507">mRNA processing</keyword>
<comment type="caution">
    <text evidence="12">The sequence shown here is derived from an EMBL/GenBank/DDBJ whole genome shotgun (WGS) entry which is preliminary data.</text>
</comment>
<feature type="domain" description="C3H1-type" evidence="11">
    <location>
        <begin position="120"/>
        <end position="147"/>
    </location>
</feature>